<evidence type="ECO:0000313" key="4">
    <source>
        <dbReference type="EMBL" id="GER60615.1"/>
    </source>
</evidence>
<evidence type="ECO:0000313" key="5">
    <source>
        <dbReference type="Proteomes" id="UP000326509"/>
    </source>
</evidence>
<dbReference type="Pfam" id="PF18962">
    <property type="entry name" value="Por_Secre_tail"/>
    <property type="match status" value="1"/>
</dbReference>
<protein>
    <recommendedName>
        <fullName evidence="3">Secretion system C-terminal sorting domain-containing protein</fullName>
    </recommendedName>
</protein>
<organism evidence="4 5">
    <name type="scientific">Patiriisocius marinus</name>
    <dbReference type="NCBI Taxonomy" id="1397112"/>
    <lineage>
        <taxon>Bacteria</taxon>
        <taxon>Pseudomonadati</taxon>
        <taxon>Bacteroidota</taxon>
        <taxon>Flavobacteriia</taxon>
        <taxon>Flavobacteriales</taxon>
        <taxon>Flavobacteriaceae</taxon>
        <taxon>Patiriisocius</taxon>
    </lineage>
</organism>
<accession>A0A5J4IRQ3</accession>
<feature type="chain" id="PRO_5023807465" description="Secretion system C-terminal sorting domain-containing protein" evidence="2">
    <location>
        <begin position="25"/>
        <end position="1608"/>
    </location>
</feature>
<dbReference type="NCBIfam" id="TIGR04183">
    <property type="entry name" value="Por_Secre_tail"/>
    <property type="match status" value="1"/>
</dbReference>
<feature type="signal peptide" evidence="2">
    <location>
        <begin position="1"/>
        <end position="24"/>
    </location>
</feature>
<gene>
    <name evidence="4" type="ORF">ULMA_27230</name>
</gene>
<dbReference type="InterPro" id="IPR026444">
    <property type="entry name" value="Secre_tail"/>
</dbReference>
<comment type="caution">
    <text evidence="4">The sequence shown here is derived from an EMBL/GenBank/DDBJ whole genome shotgun (WGS) entry which is preliminary data.</text>
</comment>
<evidence type="ECO:0000259" key="3">
    <source>
        <dbReference type="Pfam" id="PF18962"/>
    </source>
</evidence>
<evidence type="ECO:0000256" key="1">
    <source>
        <dbReference type="ARBA" id="ARBA00022729"/>
    </source>
</evidence>
<keyword evidence="1 2" id="KW-0732">Signal</keyword>
<sequence>MSTKNTLLLLLLIFGSLFSTKAQFTETFEALPVGATVFTNAGRTFTTTGNPNYSVEFFDNAGAADSDFFLSNINNIGVNQTNVIALTGGGTAFTMKSMEIWVSSRTDLVVPTNDGTMTFTGKLGGVTQFSFTKTTGYLTTNTGPQNGFFLMDFAASGSGDFSNINIDRIEVTQNGPFIYNSIDNFVFDDPAAAADPPEVNSITIVGNPPTTTTSLQFLVNFTENAFNVSLDDFLLDTVGTTGVLSSISGSGSIYTVNVTNITGEGTMSLDLKANTNIVDAESNGPPEAFTNGEVQIISRCFIETFEDTTAGDINFNSNGVSFTTGTSNFDIEFFNNAGADDSDYFLSNFSDKGVNKTYSITTTGSENFQVEQLSLYLSSLADGSLPTNDGTVSITGKLNGIQQYVITKNNGFPTALGVNNGFVQFDFATAGAGNYAIINIDELELSIGGSFSYIVADNFEHCEELTNANPPITQSISLVGDPAASSTSVSYTVLFNEDAFNVSVDDFTLTTDNVSATIASVSGTGNVYTVLINTISGEGSLRLDLLAGTNISDVDGNSPADPFTEGEVHFVSSCLIESFESLSVGATSWTTGGTPLTTGTSNFSVIEFLNAGAGGSDRFLDNDSDQGLNKVYTVSITNTETVNAGDVKLYLSSLTDGEFPTNDGTITIRGILDGVTVFTVNKTSGFPTVLGVEQGFFSIDFTSEGGVDNSGFDIDALQFELGGSFSYIGLDNFKICGDLNPPTAICQDIIVQLDGNGNTSITAEQVDNGSSDGEGGVALSLDITNFDCSNIGANTVILTITDEAGNIDTCTATVTVADNVAPNAICQDVMASLDVNGEALVSPSAMNNGSTDACSLYLGFETITFKAAADISNSDDLSGGTIYYVNSSKLIVQNAGNYIFNATSENTSSDVVFMLFDQEVPANSGYFSSRPGYLGFINYSQDGTFVSGDGVGLGGSLPLEASKVYYLLTFNAFSQTEINSTVTVNNPVITTDDKVYNCSSIGVNSETLFAFDSSGNFDTCTANVTVAGTVREYSTGGWVNGDLPDLSSKVIISADYNSAIEGSIEGCACTIENNATLTIKEDTYLRTERNIFVSAGASLIVEHRGSVVQDRDDAIVTNNGTVEVMVTSPLLDPRVFMVLGSPVTNNRPAVVENTGPIVTREFFRILKHSTADFTPNADVQALFMDGTNFVDEEGDDFTPLVGVMNPGEGYYSMPQPSLLVGGEQYDMLFKQTGVEGTLNTGTLTYSLGYNGDKNSSPNLLANPYPSAISAMQFILANDAVDEVYFWEHRTTPNATFPGWNDVNFDMGDISTFNSMGLNVSANGTGSTAGTIPNDFPISTAQGFGVKNNGAVTGTGQTATFTNTMRLTDNNTTLRTPEFNKDRIWLKVENSEFQLQSTTLVGFVEDGTPGFEAKYDSPRVGTPVSIYSHIIDGSEQLVIQGRESFTEEKQVSIGFSSQIDQVNTAYIISVENLEGNLIEQATVYLKDTFLNTVHNISETPYHFVSSIGTFNNRFVLQFMDESVLNIPEIALSIVQLYPNPTEGIVTINSPQSLITSIKVTDILGRVVQLREAINANATTIDISEKANAVYFVEIHTEAGKITKRLIKDN</sequence>
<proteinExistence type="predicted"/>
<name>A0A5J4IRQ3_9FLAO</name>
<evidence type="ECO:0000256" key="2">
    <source>
        <dbReference type="SAM" id="SignalP"/>
    </source>
</evidence>
<keyword evidence="5" id="KW-1185">Reference proteome</keyword>
<reference evidence="4 5" key="1">
    <citation type="submission" date="2019-08" db="EMBL/GenBank/DDBJ databases">
        <title>Draft genome sequence of Ulvibacter marinus type strain NBRC 109484.</title>
        <authorList>
            <person name="Kawano K."/>
            <person name="Ushijima N."/>
            <person name="Kihara M."/>
            <person name="Itoh H."/>
        </authorList>
    </citation>
    <scope>NUCLEOTIDE SEQUENCE [LARGE SCALE GENOMIC DNA]</scope>
    <source>
        <strain evidence="4 5">NBRC 109484</strain>
    </source>
</reference>
<dbReference type="Proteomes" id="UP000326509">
    <property type="component" value="Unassembled WGS sequence"/>
</dbReference>
<feature type="domain" description="Secretion system C-terminal sorting" evidence="3">
    <location>
        <begin position="1535"/>
        <end position="1605"/>
    </location>
</feature>
<dbReference type="RefSeq" id="WP_151675048.1">
    <property type="nucleotide sequence ID" value="NZ_BKCG01000009.1"/>
</dbReference>
<dbReference type="EMBL" id="BKCG01000009">
    <property type="protein sequence ID" value="GER60615.1"/>
    <property type="molecule type" value="Genomic_DNA"/>
</dbReference>
<dbReference type="OrthoDB" id="9805017at2"/>